<feature type="transmembrane region" description="Helical" evidence="2">
    <location>
        <begin position="100"/>
        <end position="122"/>
    </location>
</feature>
<reference evidence="4" key="1">
    <citation type="journal article" date="2000" name="Infect. Immun.">
        <title>DNA sequence and comparison of virulence plasmids from Rhodococcus equi ATCC 33701 and 103.</title>
        <authorList>
            <person name="Takai S."/>
            <person name="Hines S.A."/>
            <person name="Sekizaki T."/>
            <person name="Nicholson V.M."/>
            <person name="Alperin D.A."/>
            <person name="Osaki M."/>
            <person name="Takamatsu D."/>
            <person name="Nakamura M."/>
            <person name="Suzuki K."/>
            <person name="Ogino N."/>
            <person name="Kakuda T."/>
            <person name="Dan H."/>
            <person name="Prescott J.F."/>
        </authorList>
    </citation>
    <scope>NUCLEOTIDE SEQUENCE</scope>
    <source>
        <strain evidence="3">103</strain>
        <strain evidence="4">ATCC33701</strain>
        <plasmid evidence="4">pREAT701 (p33701)</plasmid>
        <plasmid evidence="3">unnamed</plasmid>
    </source>
</reference>
<evidence type="ECO:0000256" key="1">
    <source>
        <dbReference type="SAM" id="MobiDB-lite"/>
    </source>
</evidence>
<dbReference type="EMBL" id="AP001204">
    <property type="protein sequence ID" value="BAB16632.1"/>
    <property type="molecule type" value="Genomic_DNA"/>
</dbReference>
<keyword evidence="2" id="KW-1133">Transmembrane helix</keyword>
<dbReference type="EMBL" id="AF116907">
    <property type="protein sequence ID" value="AAG21726.1"/>
    <property type="molecule type" value="Genomic_DNA"/>
</dbReference>
<proteinExistence type="predicted"/>
<geneLocation type="plasmid" evidence="3">
    <name>unnamed</name>
</geneLocation>
<gene>
    <name evidence="4" type="primary">orf23</name>
</gene>
<keyword evidence="2" id="KW-0812">Transmembrane</keyword>
<keyword evidence="2" id="KW-0472">Membrane</keyword>
<evidence type="ECO:0000313" key="4">
    <source>
        <dbReference type="EMBL" id="BAB16632.1"/>
    </source>
</evidence>
<feature type="transmembrane region" description="Helical" evidence="2">
    <location>
        <begin position="128"/>
        <end position="149"/>
    </location>
</feature>
<geneLocation type="plasmid" evidence="4">
    <name>pREAT701</name>
    <name>p33701</name>
</geneLocation>
<protein>
    <submittedName>
        <fullName evidence="4">Uncharacterized protein</fullName>
    </submittedName>
</protein>
<organism evidence="4">
    <name type="scientific">Rhodococcus hoagii</name>
    <name type="common">Corynebacterium equii</name>
    <dbReference type="NCBI Taxonomy" id="43767"/>
    <lineage>
        <taxon>Bacteria</taxon>
        <taxon>Bacillati</taxon>
        <taxon>Actinomycetota</taxon>
        <taxon>Actinomycetes</taxon>
        <taxon>Mycobacteriales</taxon>
        <taxon>Nocardiaceae</taxon>
        <taxon>Prescottella</taxon>
    </lineage>
</organism>
<sequence>MMSASRVTVSDSGEEWAAPRHDQVPGAVRFPGRIQGGGPLDSREQAHSSVSALPQFVSGTLHRTTTRTRMHKSAEMDALLQQFSEEAQQLKAPSAFRERFIANLVIAAVAGVAQVVVGLLNFDSFVSWLMWVLFVCGLVGAGGCAVAMVRERNRITRRCEDLASRIVELDRREH</sequence>
<keyword evidence="4" id="KW-0614">Plasmid</keyword>
<dbReference type="AlphaFoldDB" id="Q9EU47"/>
<evidence type="ECO:0000256" key="2">
    <source>
        <dbReference type="SAM" id="Phobius"/>
    </source>
</evidence>
<evidence type="ECO:0000313" key="3">
    <source>
        <dbReference type="EMBL" id="AAG21726.1"/>
    </source>
</evidence>
<feature type="region of interest" description="Disordered" evidence="1">
    <location>
        <begin position="1"/>
        <end position="27"/>
    </location>
</feature>
<name>Q9EU47_RHOHA</name>
<accession>Q9EU47</accession>
<feature type="compositionally biased region" description="Polar residues" evidence="1">
    <location>
        <begin position="1"/>
        <end position="11"/>
    </location>
</feature>